<dbReference type="RefSeq" id="WP_104831441.1">
    <property type="nucleotide sequence ID" value="NZ_PJCH01000015.1"/>
</dbReference>
<dbReference type="EMBL" id="PJCH01000015">
    <property type="protein sequence ID" value="PQA86229.1"/>
    <property type="molecule type" value="Genomic_DNA"/>
</dbReference>
<reference evidence="1 2" key="1">
    <citation type="submission" date="2017-12" db="EMBL/GenBank/DDBJ databases">
        <authorList>
            <person name="Hurst M.R.H."/>
        </authorList>
    </citation>
    <scope>NUCLEOTIDE SEQUENCE [LARGE SCALE GENOMIC DNA]</scope>
    <source>
        <strain evidence="1 2">SY-3-19</strain>
    </source>
</reference>
<proteinExistence type="predicted"/>
<name>A0A2S7K152_9PROT</name>
<dbReference type="AlphaFoldDB" id="A0A2S7K152"/>
<protein>
    <submittedName>
        <fullName evidence="1">DUF736 domain-containing protein</fullName>
    </submittedName>
</protein>
<gene>
    <name evidence="1" type="ORF">CW354_17925</name>
</gene>
<sequence>MAQSLGTVTKRENGGFEGTLAMMTLNTKITIVPNEAKDNERQPDFRIYAARGNEIGGGWNRVGKNSGKPYVSLTFAHPAFGEKRVFANLARAAGQEDERVLAILWNPQN</sequence>
<dbReference type="OrthoDB" id="9800788at2"/>
<accession>A0A2S7K152</accession>
<evidence type="ECO:0000313" key="1">
    <source>
        <dbReference type="EMBL" id="PQA86229.1"/>
    </source>
</evidence>
<organism evidence="1 2">
    <name type="scientific">Hyphococcus luteus</name>
    <dbReference type="NCBI Taxonomy" id="2058213"/>
    <lineage>
        <taxon>Bacteria</taxon>
        <taxon>Pseudomonadati</taxon>
        <taxon>Pseudomonadota</taxon>
        <taxon>Alphaproteobacteria</taxon>
        <taxon>Parvularculales</taxon>
        <taxon>Parvularculaceae</taxon>
        <taxon>Hyphococcus</taxon>
    </lineage>
</organism>
<dbReference type="Proteomes" id="UP000239504">
    <property type="component" value="Unassembled WGS sequence"/>
</dbReference>
<evidence type="ECO:0000313" key="2">
    <source>
        <dbReference type="Proteomes" id="UP000239504"/>
    </source>
</evidence>
<dbReference type="Pfam" id="PF05284">
    <property type="entry name" value="DUF736"/>
    <property type="match status" value="1"/>
</dbReference>
<keyword evidence="2" id="KW-1185">Reference proteome</keyword>
<dbReference type="InterPro" id="IPR007948">
    <property type="entry name" value="DUF736"/>
</dbReference>
<comment type="caution">
    <text evidence="1">The sequence shown here is derived from an EMBL/GenBank/DDBJ whole genome shotgun (WGS) entry which is preliminary data.</text>
</comment>